<proteinExistence type="predicted"/>
<protein>
    <submittedName>
        <fullName evidence="2">DUF2268 domain-containing putative Zn-dependent protease</fullName>
    </submittedName>
</protein>
<feature type="domain" description="DUF2268" evidence="1">
    <location>
        <begin position="11"/>
        <end position="165"/>
    </location>
</feature>
<keyword evidence="2" id="KW-0378">Hydrolase</keyword>
<organism evidence="2 3">
    <name type="scientific">Deinococcus taklimakanensis</name>
    <dbReference type="NCBI Taxonomy" id="536443"/>
    <lineage>
        <taxon>Bacteria</taxon>
        <taxon>Thermotogati</taxon>
        <taxon>Deinococcota</taxon>
        <taxon>Deinococci</taxon>
        <taxon>Deinococcales</taxon>
        <taxon>Deinococcaceae</taxon>
        <taxon>Deinococcus</taxon>
    </lineage>
</organism>
<evidence type="ECO:0000313" key="2">
    <source>
        <dbReference type="EMBL" id="MFD2608644.1"/>
    </source>
</evidence>
<dbReference type="GO" id="GO:0006508">
    <property type="term" value="P:proteolysis"/>
    <property type="evidence" value="ECO:0007669"/>
    <property type="project" value="UniProtKB-KW"/>
</dbReference>
<reference evidence="3" key="1">
    <citation type="journal article" date="2019" name="Int. J. Syst. Evol. Microbiol.">
        <title>The Global Catalogue of Microorganisms (GCM) 10K type strain sequencing project: providing services to taxonomists for standard genome sequencing and annotation.</title>
        <authorList>
            <consortium name="The Broad Institute Genomics Platform"/>
            <consortium name="The Broad Institute Genome Sequencing Center for Infectious Disease"/>
            <person name="Wu L."/>
            <person name="Ma J."/>
        </authorList>
    </citation>
    <scope>NUCLEOTIDE SEQUENCE [LARGE SCALE GENOMIC DNA]</scope>
    <source>
        <strain evidence="3">KCTC 33842</strain>
    </source>
</reference>
<name>A0ABW5P2K4_9DEIO</name>
<dbReference type="GO" id="GO:0008233">
    <property type="term" value="F:peptidase activity"/>
    <property type="evidence" value="ECO:0007669"/>
    <property type="project" value="UniProtKB-KW"/>
</dbReference>
<keyword evidence="3" id="KW-1185">Reference proteome</keyword>
<dbReference type="Proteomes" id="UP001597475">
    <property type="component" value="Unassembled WGS sequence"/>
</dbReference>
<dbReference type="InterPro" id="IPR018728">
    <property type="entry name" value="DUF2268"/>
</dbReference>
<comment type="caution">
    <text evidence="2">The sequence shown here is derived from an EMBL/GenBank/DDBJ whole genome shotgun (WGS) entry which is preliminary data.</text>
</comment>
<evidence type="ECO:0000313" key="3">
    <source>
        <dbReference type="Proteomes" id="UP001597475"/>
    </source>
</evidence>
<dbReference type="RefSeq" id="WP_386843353.1">
    <property type="nucleotide sequence ID" value="NZ_JBHUMK010000014.1"/>
</dbReference>
<dbReference type="Pfam" id="PF10026">
    <property type="entry name" value="DUF2268"/>
    <property type="match status" value="1"/>
</dbReference>
<accession>A0ABW5P2K4</accession>
<sequence length="174" mass="19097">MDVAVCCSPWTVAETGVHGYAPLAHWVQLSVTPEHPAFQANWRAELRGTLAHELHHCRRWQGPGYGTTFLEVLVTEGLAQHNELEERGGPPPYALAHIDLPELAARAEPLLDRADFGFEAWFYGSEAKGLPRWAGYALGYELVREYLSAQGGTAAQHVHAPAEAFRAAWASLTG</sequence>
<evidence type="ECO:0000259" key="1">
    <source>
        <dbReference type="Pfam" id="PF10026"/>
    </source>
</evidence>
<keyword evidence="2" id="KW-0645">Protease</keyword>
<dbReference type="EMBL" id="JBHUMK010000014">
    <property type="protein sequence ID" value="MFD2608644.1"/>
    <property type="molecule type" value="Genomic_DNA"/>
</dbReference>
<gene>
    <name evidence="2" type="ORF">ACFSR9_04195</name>
</gene>